<dbReference type="PROSITE" id="PS51865">
    <property type="entry name" value="PDZ_GRASP"/>
    <property type="match status" value="2"/>
</dbReference>
<comment type="caution">
    <text evidence="7">The sequence shown here is derived from an EMBL/GenBank/DDBJ whole genome shotgun (WGS) entry which is preliminary data.</text>
</comment>
<accession>A0ABQ7JCG6</accession>
<dbReference type="SUPFAM" id="SSF50156">
    <property type="entry name" value="PDZ domain-like"/>
    <property type="match status" value="2"/>
</dbReference>
<dbReference type="PANTHER" id="PTHR12893">
    <property type="entry name" value="GOLGI REASSEMBLY STACKING PROTEIN GRASP"/>
    <property type="match status" value="1"/>
</dbReference>
<keyword evidence="4" id="KW-0472">Membrane</keyword>
<name>A0ABQ7JCG6_9APIC</name>
<dbReference type="PANTHER" id="PTHR12893:SF0">
    <property type="entry name" value="GRASP65"/>
    <property type="match status" value="1"/>
</dbReference>
<feature type="domain" description="PDZ GRASP-type" evidence="6">
    <location>
        <begin position="109"/>
        <end position="198"/>
    </location>
</feature>
<keyword evidence="2" id="KW-0677">Repeat</keyword>
<dbReference type="InterPro" id="IPR036034">
    <property type="entry name" value="PDZ_sf"/>
</dbReference>
<evidence type="ECO:0000256" key="1">
    <source>
        <dbReference type="ARBA" id="ARBA00004394"/>
    </source>
</evidence>
<dbReference type="Proteomes" id="UP000823046">
    <property type="component" value="Unassembled WGS sequence"/>
</dbReference>
<evidence type="ECO:0000313" key="8">
    <source>
        <dbReference type="Proteomes" id="UP000823046"/>
    </source>
</evidence>
<dbReference type="InterPro" id="IPR024958">
    <property type="entry name" value="GRASP_PDZ"/>
</dbReference>
<keyword evidence="8" id="KW-1185">Reference proteome</keyword>
<feature type="domain" description="PDZ GRASP-type" evidence="6">
    <location>
        <begin position="11"/>
        <end position="103"/>
    </location>
</feature>
<gene>
    <name evidence="7" type="ORF">IE077_000217</name>
</gene>
<feature type="region of interest" description="Disordered" evidence="5">
    <location>
        <begin position="300"/>
        <end position="329"/>
    </location>
</feature>
<evidence type="ECO:0000256" key="4">
    <source>
        <dbReference type="ARBA" id="ARBA00023136"/>
    </source>
</evidence>
<evidence type="ECO:0000259" key="6">
    <source>
        <dbReference type="PROSITE" id="PS51865"/>
    </source>
</evidence>
<reference evidence="7 8" key="1">
    <citation type="journal article" date="2020" name="bioRxiv">
        <title>Metabolic contributions of an alphaproteobacterial endosymbiont in the apicomplexan Cardiosporidium cionae.</title>
        <authorList>
            <person name="Hunter E.S."/>
            <person name="Paight C.J."/>
            <person name="Lane C.E."/>
        </authorList>
    </citation>
    <scope>NUCLEOTIDE SEQUENCE [LARGE SCALE GENOMIC DNA]</scope>
    <source>
        <strain evidence="7">ESH_2018</strain>
    </source>
</reference>
<keyword evidence="3" id="KW-0333">Golgi apparatus</keyword>
<proteinExistence type="predicted"/>
<dbReference type="EMBL" id="JADAQX010000146">
    <property type="protein sequence ID" value="KAF8821679.1"/>
    <property type="molecule type" value="Genomic_DNA"/>
</dbReference>
<protein>
    <submittedName>
        <fullName evidence="7">Gorasp2-prov protein</fullName>
    </submittedName>
</protein>
<evidence type="ECO:0000256" key="2">
    <source>
        <dbReference type="ARBA" id="ARBA00022737"/>
    </source>
</evidence>
<comment type="subcellular location">
    <subcellularLocation>
        <location evidence="1">Golgi apparatus membrane</location>
    </subcellularLocation>
</comment>
<feature type="compositionally biased region" description="Basic and acidic residues" evidence="5">
    <location>
        <begin position="300"/>
        <end position="309"/>
    </location>
</feature>
<dbReference type="Gene3D" id="2.30.42.10">
    <property type="match status" value="2"/>
</dbReference>
<evidence type="ECO:0000256" key="5">
    <source>
        <dbReference type="SAM" id="MobiDB-lite"/>
    </source>
</evidence>
<feature type="compositionally biased region" description="Polar residues" evidence="5">
    <location>
        <begin position="310"/>
        <end position="329"/>
    </location>
</feature>
<evidence type="ECO:0000313" key="7">
    <source>
        <dbReference type="EMBL" id="KAF8821679.1"/>
    </source>
</evidence>
<dbReference type="Pfam" id="PF04495">
    <property type="entry name" value="GRASP55_65"/>
    <property type="match status" value="1"/>
</dbReference>
<dbReference type="InterPro" id="IPR007583">
    <property type="entry name" value="GRASP55_65"/>
</dbReference>
<sequence>MGNSASKTTSGGFRIIRVNKNGPADKTDLEVFFDFIVEAGGRDVTSAEENPDVLRKAIEDSVNKPLKLVVYSARLRRFREVYLTPSHWNGQGFLGAGVQFESVENAMQEGLRVIEVFQNSPAASAGLIPYKDFLIATELGILRTMDDLVNIVSDNINKEITLLVFNANTEKIREVKITANYKWGGSSRFGCDIGTGYLHRLPLSRAADLDLFFNFVDKLTALSGEMKADSPPQLADSATESVSDHKNLDHIANTTEISGMNEKHSTPPYAFTAATQYHPHVLDGAPMPDASINYVEKRNDDNVQEDVSRTDFSSNSRLLTGGSTQASSLTERGVNNNAFVAEPPFSIQLPGPQKQEKIILREYMQPMNKNETASQEPLSLSSETPHPGILFPIEAHHGGNTPLNIMSSKYQDN</sequence>
<organism evidence="7 8">
    <name type="scientific">Cardiosporidium cionae</name>
    <dbReference type="NCBI Taxonomy" id="476202"/>
    <lineage>
        <taxon>Eukaryota</taxon>
        <taxon>Sar</taxon>
        <taxon>Alveolata</taxon>
        <taxon>Apicomplexa</taxon>
        <taxon>Aconoidasida</taxon>
        <taxon>Nephromycida</taxon>
        <taxon>Cardiosporidium</taxon>
    </lineage>
</organism>
<evidence type="ECO:0000256" key="3">
    <source>
        <dbReference type="ARBA" id="ARBA00023034"/>
    </source>
</evidence>